<dbReference type="Pfam" id="PF20411">
    <property type="entry name" value="DUF6697"/>
    <property type="match status" value="1"/>
</dbReference>
<dbReference type="OrthoDB" id="3219211at2759"/>
<evidence type="ECO:0000313" key="4">
    <source>
        <dbReference type="Proteomes" id="UP000308652"/>
    </source>
</evidence>
<feature type="compositionally biased region" description="Basic and acidic residues" evidence="1">
    <location>
        <begin position="296"/>
        <end position="310"/>
    </location>
</feature>
<dbReference type="AlphaFoldDB" id="A0A5C3LTT5"/>
<gene>
    <name evidence="3" type="ORF">BDQ12DRAFT_611780</name>
</gene>
<feature type="region of interest" description="Disordered" evidence="1">
    <location>
        <begin position="241"/>
        <end position="328"/>
    </location>
</feature>
<feature type="domain" description="DUF6697" evidence="2">
    <location>
        <begin position="58"/>
        <end position="210"/>
    </location>
</feature>
<protein>
    <recommendedName>
        <fullName evidence="2">DUF6697 domain-containing protein</fullName>
    </recommendedName>
</protein>
<feature type="non-terminal residue" evidence="3">
    <location>
        <position position="1"/>
    </location>
</feature>
<dbReference type="Proteomes" id="UP000308652">
    <property type="component" value="Unassembled WGS sequence"/>
</dbReference>
<evidence type="ECO:0000313" key="3">
    <source>
        <dbReference type="EMBL" id="TFK35506.1"/>
    </source>
</evidence>
<dbReference type="InterPro" id="IPR046520">
    <property type="entry name" value="DUF6697"/>
</dbReference>
<dbReference type="EMBL" id="ML213621">
    <property type="protein sequence ID" value="TFK35506.1"/>
    <property type="molecule type" value="Genomic_DNA"/>
</dbReference>
<name>A0A5C3LTT5_9AGAR</name>
<evidence type="ECO:0000259" key="2">
    <source>
        <dbReference type="Pfam" id="PF20411"/>
    </source>
</evidence>
<feature type="compositionally biased region" description="Polar residues" evidence="1">
    <location>
        <begin position="250"/>
        <end position="259"/>
    </location>
</feature>
<evidence type="ECO:0000256" key="1">
    <source>
        <dbReference type="SAM" id="MobiDB-lite"/>
    </source>
</evidence>
<reference evidence="3 4" key="1">
    <citation type="journal article" date="2019" name="Nat. Ecol. Evol.">
        <title>Megaphylogeny resolves global patterns of mushroom evolution.</title>
        <authorList>
            <person name="Varga T."/>
            <person name="Krizsan K."/>
            <person name="Foldi C."/>
            <person name="Dima B."/>
            <person name="Sanchez-Garcia M."/>
            <person name="Sanchez-Ramirez S."/>
            <person name="Szollosi G.J."/>
            <person name="Szarkandi J.G."/>
            <person name="Papp V."/>
            <person name="Albert L."/>
            <person name="Andreopoulos W."/>
            <person name="Angelini C."/>
            <person name="Antonin V."/>
            <person name="Barry K.W."/>
            <person name="Bougher N.L."/>
            <person name="Buchanan P."/>
            <person name="Buyck B."/>
            <person name="Bense V."/>
            <person name="Catcheside P."/>
            <person name="Chovatia M."/>
            <person name="Cooper J."/>
            <person name="Damon W."/>
            <person name="Desjardin D."/>
            <person name="Finy P."/>
            <person name="Geml J."/>
            <person name="Haridas S."/>
            <person name="Hughes K."/>
            <person name="Justo A."/>
            <person name="Karasinski D."/>
            <person name="Kautmanova I."/>
            <person name="Kiss B."/>
            <person name="Kocsube S."/>
            <person name="Kotiranta H."/>
            <person name="LaButti K.M."/>
            <person name="Lechner B.E."/>
            <person name="Liimatainen K."/>
            <person name="Lipzen A."/>
            <person name="Lukacs Z."/>
            <person name="Mihaltcheva S."/>
            <person name="Morgado L.N."/>
            <person name="Niskanen T."/>
            <person name="Noordeloos M.E."/>
            <person name="Ohm R.A."/>
            <person name="Ortiz-Santana B."/>
            <person name="Ovrebo C."/>
            <person name="Racz N."/>
            <person name="Riley R."/>
            <person name="Savchenko A."/>
            <person name="Shiryaev A."/>
            <person name="Soop K."/>
            <person name="Spirin V."/>
            <person name="Szebenyi C."/>
            <person name="Tomsovsky M."/>
            <person name="Tulloss R.E."/>
            <person name="Uehling J."/>
            <person name="Grigoriev I.V."/>
            <person name="Vagvolgyi C."/>
            <person name="Papp T."/>
            <person name="Martin F.M."/>
            <person name="Miettinen O."/>
            <person name="Hibbett D.S."/>
            <person name="Nagy L.G."/>
        </authorList>
    </citation>
    <scope>NUCLEOTIDE SEQUENCE [LARGE SCALE GENOMIC DNA]</scope>
    <source>
        <strain evidence="3 4">CBS 166.37</strain>
    </source>
</reference>
<accession>A0A5C3LTT5</accession>
<proteinExistence type="predicted"/>
<keyword evidence="4" id="KW-1185">Reference proteome</keyword>
<sequence length="328" mass="35615">DSIEARFSILANVPLPAESSDETLKAIVIPAPLTLQEFLGAASPVSAASVTYRILVSQTNVRCSLGAYIILNSVTARWCPEREEHGFYYTPMFKCTTNPRVTTAHCWNIVNPIGALSKPTECFYNKEGLWYYAGSYQGFRMDDLTLKEWQELSLEASQAIVKETALGRKNTSPSNIYEISQLYSCGALKVACVGLRCVGFNQEVYKVVLEQSSKFVCNKWEALATVGVSLPSQAVLASIVRDTPSPQPPSLQISRSSSRAAKMPSPSARASSAVGQVGGRRTPLATQNTNAAAGAHVDRVVSGTKEDQRNNNKVPAPIGTGRVKKRHE</sequence>
<organism evidence="3 4">
    <name type="scientific">Crucibulum laeve</name>
    <dbReference type="NCBI Taxonomy" id="68775"/>
    <lineage>
        <taxon>Eukaryota</taxon>
        <taxon>Fungi</taxon>
        <taxon>Dikarya</taxon>
        <taxon>Basidiomycota</taxon>
        <taxon>Agaricomycotina</taxon>
        <taxon>Agaricomycetes</taxon>
        <taxon>Agaricomycetidae</taxon>
        <taxon>Agaricales</taxon>
        <taxon>Agaricineae</taxon>
        <taxon>Nidulariaceae</taxon>
        <taxon>Crucibulum</taxon>
    </lineage>
</organism>